<dbReference type="GO" id="GO:0005829">
    <property type="term" value="C:cytosol"/>
    <property type="evidence" value="ECO:0007669"/>
    <property type="project" value="TreeGrafter"/>
</dbReference>
<dbReference type="SUPFAM" id="SSF46785">
    <property type="entry name" value="Winged helix' DNA-binding domain"/>
    <property type="match status" value="1"/>
</dbReference>
<dbReference type="PANTHER" id="PTHR33221:SF5">
    <property type="entry name" value="HTH-TYPE TRANSCRIPTIONAL REGULATOR ISCR"/>
    <property type="match status" value="1"/>
</dbReference>
<dbReference type="Gene3D" id="1.10.10.10">
    <property type="entry name" value="Winged helix-like DNA-binding domain superfamily/Winged helix DNA-binding domain"/>
    <property type="match status" value="1"/>
</dbReference>
<dbReference type="GO" id="GO:0003677">
    <property type="term" value="F:DNA binding"/>
    <property type="evidence" value="ECO:0007669"/>
    <property type="project" value="UniProtKB-KW"/>
</dbReference>
<evidence type="ECO:0000313" key="3">
    <source>
        <dbReference type="Proteomes" id="UP000237350"/>
    </source>
</evidence>
<dbReference type="InterPro" id="IPR000944">
    <property type="entry name" value="Tscrpt_reg_Rrf2"/>
</dbReference>
<organism evidence="2 3">
    <name type="scientific">Alkalispirochaeta sphaeroplastigenens</name>
    <dbReference type="NCBI Taxonomy" id="1187066"/>
    <lineage>
        <taxon>Bacteria</taxon>
        <taxon>Pseudomonadati</taxon>
        <taxon>Spirochaetota</taxon>
        <taxon>Spirochaetia</taxon>
        <taxon>Spirochaetales</taxon>
        <taxon>Spirochaetaceae</taxon>
        <taxon>Alkalispirochaeta</taxon>
    </lineage>
</organism>
<dbReference type="AlphaFoldDB" id="A0A2S4K134"/>
<evidence type="ECO:0000256" key="1">
    <source>
        <dbReference type="ARBA" id="ARBA00023125"/>
    </source>
</evidence>
<sequence>MRITTKGRYALRALINLAATSQGRPKPIKAIAKEENISPEFLEQIFFKLKKADLINSVRGPGGGFMIHRDPATISVKAIFLAVEEGLDLTPCTPCIPCDDSEGENLRNGADPCSNTDQCVARSVWKTISDQIIRYLESITLATILEENQEQLQSLLDQSRPD</sequence>
<name>A0A2S4K134_9SPIO</name>
<dbReference type="GO" id="GO:0003700">
    <property type="term" value="F:DNA-binding transcription factor activity"/>
    <property type="evidence" value="ECO:0007669"/>
    <property type="project" value="TreeGrafter"/>
</dbReference>
<dbReference type="OrthoDB" id="9808360at2"/>
<accession>A0A2S4K134</accession>
<keyword evidence="3" id="KW-1185">Reference proteome</keyword>
<protein>
    <submittedName>
        <fullName evidence="2">AsnC family transcriptional regulator</fullName>
    </submittedName>
</protein>
<dbReference type="RefSeq" id="WP_103679112.1">
    <property type="nucleotide sequence ID" value="NZ_LPWH01000002.1"/>
</dbReference>
<dbReference type="EMBL" id="LPWH01000002">
    <property type="protein sequence ID" value="POR05480.1"/>
    <property type="molecule type" value="Genomic_DNA"/>
</dbReference>
<gene>
    <name evidence="2" type="ORF">AU468_00985</name>
</gene>
<keyword evidence="1" id="KW-0238">DNA-binding</keyword>
<dbReference type="NCBIfam" id="TIGR00738">
    <property type="entry name" value="rrf2_super"/>
    <property type="match status" value="1"/>
</dbReference>
<dbReference type="InterPro" id="IPR036388">
    <property type="entry name" value="WH-like_DNA-bd_sf"/>
</dbReference>
<comment type="caution">
    <text evidence="2">The sequence shown here is derived from an EMBL/GenBank/DDBJ whole genome shotgun (WGS) entry which is preliminary data.</text>
</comment>
<evidence type="ECO:0000313" key="2">
    <source>
        <dbReference type="EMBL" id="POR05480.1"/>
    </source>
</evidence>
<dbReference type="PROSITE" id="PS51197">
    <property type="entry name" value="HTH_RRF2_2"/>
    <property type="match status" value="1"/>
</dbReference>
<dbReference type="Pfam" id="PF02082">
    <property type="entry name" value="Rrf2"/>
    <property type="match status" value="1"/>
</dbReference>
<proteinExistence type="predicted"/>
<dbReference type="Proteomes" id="UP000237350">
    <property type="component" value="Unassembled WGS sequence"/>
</dbReference>
<dbReference type="InterPro" id="IPR036390">
    <property type="entry name" value="WH_DNA-bd_sf"/>
</dbReference>
<dbReference type="PANTHER" id="PTHR33221">
    <property type="entry name" value="WINGED HELIX-TURN-HELIX TRANSCRIPTIONAL REGULATOR, RRF2 FAMILY"/>
    <property type="match status" value="1"/>
</dbReference>
<reference evidence="3" key="1">
    <citation type="submission" date="2015-12" db="EMBL/GenBank/DDBJ databases">
        <authorList>
            <person name="Lodha T.D."/>
            <person name="Chintalapati S."/>
            <person name="Chintalapati V.R."/>
            <person name="Sravanthi T."/>
        </authorList>
    </citation>
    <scope>NUCLEOTIDE SEQUENCE [LARGE SCALE GENOMIC DNA]</scope>
    <source>
        <strain evidence="3">JC133</strain>
    </source>
</reference>